<dbReference type="Proteomes" id="UP000567179">
    <property type="component" value="Unassembled WGS sequence"/>
</dbReference>
<dbReference type="InterPro" id="IPR029398">
    <property type="entry name" value="PolB_thumb"/>
</dbReference>
<organism evidence="5 6">
    <name type="scientific">Psilocybe cf. subviscida</name>
    <dbReference type="NCBI Taxonomy" id="2480587"/>
    <lineage>
        <taxon>Eukaryota</taxon>
        <taxon>Fungi</taxon>
        <taxon>Dikarya</taxon>
        <taxon>Basidiomycota</taxon>
        <taxon>Agaricomycotina</taxon>
        <taxon>Agaricomycetes</taxon>
        <taxon>Agaricomycetidae</taxon>
        <taxon>Agaricales</taxon>
        <taxon>Agaricineae</taxon>
        <taxon>Strophariaceae</taxon>
        <taxon>Psilocybe</taxon>
    </lineage>
</organism>
<evidence type="ECO:0000313" key="5">
    <source>
        <dbReference type="EMBL" id="KAF5314997.1"/>
    </source>
</evidence>
<dbReference type="PANTHER" id="PTHR11276">
    <property type="entry name" value="DNA POLYMERASE TYPE-X FAMILY MEMBER"/>
    <property type="match status" value="1"/>
</dbReference>
<dbReference type="InterPro" id="IPR037160">
    <property type="entry name" value="DNA_Pol_thumb_sf"/>
</dbReference>
<dbReference type="InterPro" id="IPR022312">
    <property type="entry name" value="DNA_pol_X"/>
</dbReference>
<dbReference type="EMBL" id="JAACJJ010000043">
    <property type="protein sequence ID" value="KAF5314997.1"/>
    <property type="molecule type" value="Genomic_DNA"/>
</dbReference>
<evidence type="ECO:0000256" key="1">
    <source>
        <dbReference type="ARBA" id="ARBA00022679"/>
    </source>
</evidence>
<dbReference type="Gene3D" id="3.30.460.10">
    <property type="entry name" value="Beta Polymerase, domain 2"/>
    <property type="match status" value="1"/>
</dbReference>
<dbReference type="Gene3D" id="1.10.150.110">
    <property type="entry name" value="DNA polymerase beta, N-terminal domain-like"/>
    <property type="match status" value="1"/>
</dbReference>
<protein>
    <recommendedName>
        <fullName evidence="4">DNA-directed DNA polymerase X domain-containing protein</fullName>
    </recommendedName>
</protein>
<dbReference type="Gene3D" id="1.10.150.20">
    <property type="entry name" value="5' to 3' exonuclease, C-terminal subdomain"/>
    <property type="match status" value="1"/>
</dbReference>
<comment type="caution">
    <text evidence="5">The sequence shown here is derived from an EMBL/GenBank/DDBJ whole genome shotgun (WGS) entry which is preliminary data.</text>
</comment>
<keyword evidence="2" id="KW-0548">Nucleotidyltransferase</keyword>
<evidence type="ECO:0000313" key="6">
    <source>
        <dbReference type="Proteomes" id="UP000567179"/>
    </source>
</evidence>
<name>A0A8H5EWL7_9AGAR</name>
<feature type="compositionally biased region" description="Low complexity" evidence="3">
    <location>
        <begin position="399"/>
        <end position="419"/>
    </location>
</feature>
<dbReference type="Pfam" id="PF14716">
    <property type="entry name" value="HHH_8"/>
    <property type="match status" value="1"/>
</dbReference>
<reference evidence="5 6" key="1">
    <citation type="journal article" date="2020" name="ISME J.">
        <title>Uncovering the hidden diversity of litter-decomposition mechanisms in mushroom-forming fungi.</title>
        <authorList>
            <person name="Floudas D."/>
            <person name="Bentzer J."/>
            <person name="Ahren D."/>
            <person name="Johansson T."/>
            <person name="Persson P."/>
            <person name="Tunlid A."/>
        </authorList>
    </citation>
    <scope>NUCLEOTIDE SEQUENCE [LARGE SCALE GENOMIC DNA]</scope>
    <source>
        <strain evidence="5 6">CBS 101986</strain>
    </source>
</reference>
<feature type="domain" description="DNA-directed DNA polymerase X" evidence="4">
    <location>
        <begin position="33"/>
        <end position="484"/>
    </location>
</feature>
<dbReference type="InterPro" id="IPR010996">
    <property type="entry name" value="HHH_MUS81"/>
</dbReference>
<dbReference type="AlphaFoldDB" id="A0A8H5EWL7"/>
<dbReference type="InterPro" id="IPR027421">
    <property type="entry name" value="DNA_pol_lamdba_lyase_dom_sf"/>
</dbReference>
<evidence type="ECO:0000256" key="3">
    <source>
        <dbReference type="SAM" id="MobiDB-lite"/>
    </source>
</evidence>
<dbReference type="Gene3D" id="3.30.210.10">
    <property type="entry name" value="DNA polymerase, thumb domain"/>
    <property type="match status" value="1"/>
</dbReference>
<dbReference type="OrthoDB" id="205514at2759"/>
<dbReference type="Pfam" id="PF14791">
    <property type="entry name" value="DNA_pol_B_thumb"/>
    <property type="match status" value="1"/>
</dbReference>
<keyword evidence="6" id="KW-1185">Reference proteome</keyword>
<sequence length="515" mass="57415">MFARAIQLKRFDAPSSCTFSSYRRFSAFKSQNPANQGIVDFLMQHKDEEDRKAKPNWFKVHAYNSAILTVSKIDTPIRSGEDLHAIPGIGARITERINDYLYKQYAQSASQDDEAFQNATRVKAKALFSTIPGVGPAKTRQLVEAGCLSIESLLSNEFSSYLNPIQLLHAKYLRNGNWFNKRRDADNVLEFCRGSLGPGYELALVGEYRRGFDSFPAVHVIISHPDHVHVPLPTSPPLDTGIVKGRGKGLSLFPTQDRRRERWLSHPENIPETLLQSDIIPSLQRQYLIADPIQVSRTSWKGYILLPDENGNAGQSRQDRARAIEKKEGRFTTLIMQLVPQKSFASSLAFYTGDDMFNRYLRTSAQQQGMLFNEHGVWQWTANEKTPLPKPSNSSELPSSEADSDSTQSQSSITQANSADTANAVDTVDPVNATATANDVLARSTQSSPSSPAEDGYWALQPSATEEEIFELLKIAYVKPEDRIGPGNWGVVKKNWKRPVSAHSESGDTHDDVPT</sequence>
<dbReference type="SUPFAM" id="SSF47802">
    <property type="entry name" value="DNA polymerase beta, N-terminal domain-like"/>
    <property type="match status" value="1"/>
</dbReference>
<dbReference type="GO" id="GO:0005634">
    <property type="term" value="C:nucleus"/>
    <property type="evidence" value="ECO:0007669"/>
    <property type="project" value="TreeGrafter"/>
</dbReference>
<dbReference type="InterPro" id="IPR043519">
    <property type="entry name" value="NT_sf"/>
</dbReference>
<evidence type="ECO:0000259" key="4">
    <source>
        <dbReference type="SMART" id="SM00483"/>
    </source>
</evidence>
<evidence type="ECO:0000256" key="2">
    <source>
        <dbReference type="ARBA" id="ARBA00022695"/>
    </source>
</evidence>
<dbReference type="GO" id="GO:0003677">
    <property type="term" value="F:DNA binding"/>
    <property type="evidence" value="ECO:0007669"/>
    <property type="project" value="InterPro"/>
</dbReference>
<proteinExistence type="predicted"/>
<gene>
    <name evidence="5" type="ORF">D9619_007123</name>
</gene>
<dbReference type="SMART" id="SM00483">
    <property type="entry name" value="POLXc"/>
    <property type="match status" value="1"/>
</dbReference>
<dbReference type="InterPro" id="IPR002054">
    <property type="entry name" value="DNA-dir_DNA_pol_X"/>
</dbReference>
<dbReference type="SUPFAM" id="SSF81301">
    <property type="entry name" value="Nucleotidyltransferase"/>
    <property type="match status" value="1"/>
</dbReference>
<dbReference type="SUPFAM" id="SSF81585">
    <property type="entry name" value="PsbU/PolX domain-like"/>
    <property type="match status" value="1"/>
</dbReference>
<feature type="region of interest" description="Disordered" evidence="3">
    <location>
        <begin position="384"/>
        <end position="425"/>
    </location>
</feature>
<dbReference type="GO" id="GO:0003887">
    <property type="term" value="F:DNA-directed DNA polymerase activity"/>
    <property type="evidence" value="ECO:0007669"/>
    <property type="project" value="InterPro"/>
</dbReference>
<accession>A0A8H5EWL7</accession>
<keyword evidence="1" id="KW-0808">Transferase</keyword>
<dbReference type="GO" id="GO:0006303">
    <property type="term" value="P:double-strand break repair via nonhomologous end joining"/>
    <property type="evidence" value="ECO:0007669"/>
    <property type="project" value="TreeGrafter"/>
</dbReference>
<dbReference type="PANTHER" id="PTHR11276:SF28">
    <property type="entry name" value="DNA POLYMERASE LAMBDA"/>
    <property type="match status" value="1"/>
</dbReference>